<feature type="domain" description="Glycosyl-hydrolase 97 N-terminal" evidence="4">
    <location>
        <begin position="30"/>
        <end position="294"/>
    </location>
</feature>
<evidence type="ECO:0000259" key="4">
    <source>
        <dbReference type="Pfam" id="PF14508"/>
    </source>
</evidence>
<evidence type="ECO:0000313" key="6">
    <source>
        <dbReference type="EMBL" id="KGJ91208.1"/>
    </source>
</evidence>
<name>A0A099KNK8_COLPS</name>
<dbReference type="InterPro" id="IPR013780">
    <property type="entry name" value="Glyco_hydro_b"/>
</dbReference>
<proteinExistence type="predicted"/>
<feature type="domain" description="Glycosyl-hydrolase 97 C-terminal oligomerisation" evidence="5">
    <location>
        <begin position="564"/>
        <end position="659"/>
    </location>
</feature>
<reference evidence="6 7" key="1">
    <citation type="submission" date="2014-08" db="EMBL/GenBank/DDBJ databases">
        <title>Genomic and Phenotypic Diversity of Colwellia psychrerythraea strains from Disparate Marine Basins.</title>
        <authorList>
            <person name="Techtmann S.M."/>
            <person name="Stelling S.C."/>
            <person name="Utturkar S.M."/>
            <person name="Alshibli N."/>
            <person name="Harris A."/>
            <person name="Brown S.D."/>
            <person name="Hazen T.C."/>
        </authorList>
    </citation>
    <scope>NUCLEOTIDE SEQUENCE [LARGE SCALE GENOMIC DNA]</scope>
    <source>
        <strain evidence="6 7">GAB14E</strain>
    </source>
</reference>
<dbReference type="Proteomes" id="UP000029868">
    <property type="component" value="Unassembled WGS sequence"/>
</dbReference>
<evidence type="ECO:0000256" key="2">
    <source>
        <dbReference type="ARBA" id="ARBA00023295"/>
    </source>
</evidence>
<gene>
    <name evidence="6" type="ORF">GAB14E_3360</name>
</gene>
<dbReference type="InterPro" id="IPR029486">
    <property type="entry name" value="GH97_N"/>
</dbReference>
<dbReference type="AlphaFoldDB" id="A0A099KNK8"/>
<dbReference type="InterPro" id="IPR019563">
    <property type="entry name" value="GH97_catalytic"/>
</dbReference>
<dbReference type="InterPro" id="IPR029483">
    <property type="entry name" value="GH97_C"/>
</dbReference>
<accession>A0A099KNK8</accession>
<keyword evidence="1 6" id="KW-0378">Hydrolase</keyword>
<dbReference type="Pfam" id="PF14509">
    <property type="entry name" value="GH97_C"/>
    <property type="match status" value="1"/>
</dbReference>
<dbReference type="PANTHER" id="PTHR35803:SF2">
    <property type="entry name" value="RETAINING ALPHA-GALACTOSIDASE"/>
    <property type="match status" value="1"/>
</dbReference>
<dbReference type="EMBL" id="JQEC01000042">
    <property type="protein sequence ID" value="KGJ91208.1"/>
    <property type="molecule type" value="Genomic_DNA"/>
</dbReference>
<dbReference type="PANTHER" id="PTHR35803">
    <property type="entry name" value="GLUCAN 1,4-ALPHA-GLUCOSIDASE SUSB-RELATED"/>
    <property type="match status" value="1"/>
</dbReference>
<keyword evidence="2" id="KW-0326">Glycosidase</keyword>
<dbReference type="GO" id="GO:0016798">
    <property type="term" value="F:hydrolase activity, acting on glycosyl bonds"/>
    <property type="evidence" value="ECO:0007669"/>
    <property type="project" value="UniProtKB-KW"/>
</dbReference>
<dbReference type="Pfam" id="PF14508">
    <property type="entry name" value="GH97_N"/>
    <property type="match status" value="1"/>
</dbReference>
<feature type="domain" description="Glycosyl-hydrolase 97 catalytic" evidence="3">
    <location>
        <begin position="314"/>
        <end position="465"/>
    </location>
</feature>
<dbReference type="InterPro" id="IPR052720">
    <property type="entry name" value="Glycosyl_hydrolase_97"/>
</dbReference>
<dbReference type="SUPFAM" id="SSF51445">
    <property type="entry name" value="(Trans)glycosidases"/>
    <property type="match status" value="1"/>
</dbReference>
<comment type="caution">
    <text evidence="6">The sequence shown here is derived from an EMBL/GenBank/DDBJ whole genome shotgun (WGS) entry which is preliminary data.</text>
</comment>
<dbReference type="Gene3D" id="2.70.98.10">
    <property type="match status" value="1"/>
</dbReference>
<dbReference type="Gene3D" id="3.20.20.70">
    <property type="entry name" value="Aldolase class I"/>
    <property type="match status" value="1"/>
</dbReference>
<evidence type="ECO:0000259" key="5">
    <source>
        <dbReference type="Pfam" id="PF14509"/>
    </source>
</evidence>
<dbReference type="GO" id="GO:0030246">
    <property type="term" value="F:carbohydrate binding"/>
    <property type="evidence" value="ECO:0007669"/>
    <property type="project" value="InterPro"/>
</dbReference>
<dbReference type="InterPro" id="IPR013785">
    <property type="entry name" value="Aldolase_TIM"/>
</dbReference>
<dbReference type="RefSeq" id="WP_033083076.1">
    <property type="nucleotide sequence ID" value="NZ_JQEC01000042.1"/>
</dbReference>
<evidence type="ECO:0000256" key="1">
    <source>
        <dbReference type="ARBA" id="ARBA00022801"/>
    </source>
</evidence>
<evidence type="ECO:0000259" key="3">
    <source>
        <dbReference type="Pfam" id="PF10566"/>
    </source>
</evidence>
<dbReference type="Gene3D" id="2.60.40.1180">
    <property type="entry name" value="Golgi alpha-mannosidase II"/>
    <property type="match status" value="1"/>
</dbReference>
<organism evidence="6 7">
    <name type="scientific">Colwellia psychrerythraea</name>
    <name type="common">Vibrio psychroerythus</name>
    <dbReference type="NCBI Taxonomy" id="28229"/>
    <lineage>
        <taxon>Bacteria</taxon>
        <taxon>Pseudomonadati</taxon>
        <taxon>Pseudomonadota</taxon>
        <taxon>Gammaproteobacteria</taxon>
        <taxon>Alteromonadales</taxon>
        <taxon>Colwelliaceae</taxon>
        <taxon>Colwellia</taxon>
    </lineage>
</organism>
<dbReference type="Pfam" id="PF10566">
    <property type="entry name" value="Glyco_hydro_97"/>
    <property type="match status" value="1"/>
</dbReference>
<dbReference type="PATRIC" id="fig|28229.3.peg.3084"/>
<dbReference type="InterPro" id="IPR014718">
    <property type="entry name" value="GH-type_carb-bd"/>
</dbReference>
<sequence length="667" mass="76014">MNLGFKNIACLALLLCNFFIVKSYAQTFIITSPDGKLELSVSLNNSLNYSLNVSGQAVLVDSKAELTIEGVDSSKKIISVKRNSVHRILNPHVQQKSKDVVEHYNEISLQFDNKQSVTFRIFDQGMAYRFSTQKIGTLVVNSELALFNFDNDHQVLFPEEKSFISHNERLYLPKLLSEISSKQFASLPLLIDVMHSNKTNTKVVITETGLRDYPGMWLKGSDKTALSALFPKQVLKSELKEKSDRNENIIKRASYLAKVEITANQAERNFPWRVIAIGKTDAELLTNELSYLLADELKIANPSWIKPGKVAWDWWNANNIYGVDFTSGINTQTYKYYIDFAAQYGLEYIVMDEGWYHLGNVLDVVPDINVKEIIDYGKSKNVDVILWVIWETLDQQLERALDTYEKWGAAGIKVDFMQRDDQAMVNYYWKVAEQAAKRHLLVDFHGSYKPAGLRRAYPNVITREGLRGLEHNKWADYITAEHNLTLPFIRMLAGPMDYTPGAMINAHSKNFNIVFDRPMSKTTRAHQVAMYVVFESPLQMLADSPSNYLKEYQSTQFISVIPTVWDETRILSAKISDHIITARRSGDEWFVGIMGNSKAHDFTVDLSFLSSGDYQMESFADGINSEKYASDYQINKQSVTRLNKVKVRLAPSGGWVARLIKVKVKVK</sequence>
<dbReference type="OrthoDB" id="57532at2"/>
<evidence type="ECO:0000313" key="7">
    <source>
        <dbReference type="Proteomes" id="UP000029868"/>
    </source>
</evidence>
<dbReference type="InterPro" id="IPR017853">
    <property type="entry name" value="GH"/>
</dbReference>
<protein>
    <submittedName>
        <fullName evidence="6">Glycoside hydrolase 97</fullName>
    </submittedName>
</protein>